<evidence type="ECO:0000256" key="2">
    <source>
        <dbReference type="ARBA" id="ARBA00022723"/>
    </source>
</evidence>
<evidence type="ECO:0000256" key="6">
    <source>
        <dbReference type="SAM" id="SignalP"/>
    </source>
</evidence>
<dbReference type="SUPFAM" id="SSF46626">
    <property type="entry name" value="Cytochrome c"/>
    <property type="match status" value="1"/>
</dbReference>
<dbReference type="InterPro" id="IPR009056">
    <property type="entry name" value="Cyt_c-like_dom"/>
</dbReference>
<dbReference type="GO" id="GO:0046872">
    <property type="term" value="F:metal ion binding"/>
    <property type="evidence" value="ECO:0007669"/>
    <property type="project" value="UniProtKB-KW"/>
</dbReference>
<keyword evidence="9" id="KW-1185">Reference proteome</keyword>
<evidence type="ECO:0000313" key="8">
    <source>
        <dbReference type="EMBL" id="VUD74772.1"/>
    </source>
</evidence>
<dbReference type="Pfam" id="PF13442">
    <property type="entry name" value="Cytochrome_CBB3"/>
    <property type="match status" value="1"/>
</dbReference>
<dbReference type="RefSeq" id="WP_142586031.1">
    <property type="nucleotide sequence ID" value="NZ_CABFPH010000156.1"/>
</dbReference>
<name>A0A509EL59_9HYPH</name>
<keyword evidence="6" id="KW-0732">Signal</keyword>
<keyword evidence="2 4" id="KW-0479">Metal-binding</keyword>
<protein>
    <recommendedName>
        <fullName evidence="7">Cytochrome c domain-containing protein</fullName>
    </recommendedName>
</protein>
<dbReference type="OrthoDB" id="9779283at2"/>
<feature type="chain" id="PRO_5021286133" description="Cytochrome c domain-containing protein" evidence="6">
    <location>
        <begin position="27"/>
        <end position="132"/>
    </location>
</feature>
<evidence type="ECO:0000256" key="1">
    <source>
        <dbReference type="ARBA" id="ARBA00022617"/>
    </source>
</evidence>
<dbReference type="EMBL" id="CABFPH010000156">
    <property type="protein sequence ID" value="VUD74772.1"/>
    <property type="molecule type" value="Genomic_DNA"/>
</dbReference>
<evidence type="ECO:0000256" key="5">
    <source>
        <dbReference type="SAM" id="MobiDB-lite"/>
    </source>
</evidence>
<dbReference type="GO" id="GO:0009055">
    <property type="term" value="F:electron transfer activity"/>
    <property type="evidence" value="ECO:0007669"/>
    <property type="project" value="InterPro"/>
</dbReference>
<dbReference type="GO" id="GO:0020037">
    <property type="term" value="F:heme binding"/>
    <property type="evidence" value="ECO:0007669"/>
    <property type="project" value="InterPro"/>
</dbReference>
<organism evidence="8 9">
    <name type="scientific">Methylobacterium symbioticum</name>
    <dbReference type="NCBI Taxonomy" id="2584084"/>
    <lineage>
        <taxon>Bacteria</taxon>
        <taxon>Pseudomonadati</taxon>
        <taxon>Pseudomonadota</taxon>
        <taxon>Alphaproteobacteria</taxon>
        <taxon>Hyphomicrobiales</taxon>
        <taxon>Methylobacteriaceae</taxon>
        <taxon>Methylobacterium</taxon>
    </lineage>
</organism>
<dbReference type="Gene3D" id="1.10.760.10">
    <property type="entry name" value="Cytochrome c-like domain"/>
    <property type="match status" value="1"/>
</dbReference>
<reference evidence="8 9" key="1">
    <citation type="submission" date="2019-06" db="EMBL/GenBank/DDBJ databases">
        <authorList>
            <person name="Rodrigo-Torres L."/>
            <person name="Arahal R. D."/>
            <person name="Lucena T."/>
        </authorList>
    </citation>
    <scope>NUCLEOTIDE SEQUENCE [LARGE SCALE GENOMIC DNA]</scope>
    <source>
        <strain evidence="8 9">SB0023/3</strain>
    </source>
</reference>
<dbReference type="InterPro" id="IPR036909">
    <property type="entry name" value="Cyt_c-like_dom_sf"/>
</dbReference>
<feature type="signal peptide" evidence="6">
    <location>
        <begin position="1"/>
        <end position="26"/>
    </location>
</feature>
<dbReference type="AlphaFoldDB" id="A0A509EL59"/>
<feature type="region of interest" description="Disordered" evidence="5">
    <location>
        <begin position="111"/>
        <end position="132"/>
    </location>
</feature>
<dbReference type="PROSITE" id="PS51007">
    <property type="entry name" value="CYTC"/>
    <property type="match status" value="1"/>
</dbReference>
<evidence type="ECO:0000256" key="3">
    <source>
        <dbReference type="ARBA" id="ARBA00023004"/>
    </source>
</evidence>
<evidence type="ECO:0000313" key="9">
    <source>
        <dbReference type="Proteomes" id="UP000410984"/>
    </source>
</evidence>
<evidence type="ECO:0000256" key="4">
    <source>
        <dbReference type="PROSITE-ProRule" id="PRU00433"/>
    </source>
</evidence>
<sequence>MRNARIDPVRVLTLAAGLLAAGAAQAANGPFTAQQAEDGHTKFNNHCAQCHRPNLQGATGPALVGDGFKDKWAGKPVADLRTYIHEKMPQNTPGSLADDQLDPITAYILSKNGVQPGDKPLSKDSASGAFPK</sequence>
<feature type="domain" description="Cytochrome c" evidence="7">
    <location>
        <begin position="34"/>
        <end position="112"/>
    </location>
</feature>
<keyword evidence="3 4" id="KW-0408">Iron</keyword>
<evidence type="ECO:0000259" key="7">
    <source>
        <dbReference type="PROSITE" id="PS51007"/>
    </source>
</evidence>
<keyword evidence="1 4" id="KW-0349">Heme</keyword>
<gene>
    <name evidence="8" type="ORF">MET9862_05405</name>
</gene>
<proteinExistence type="predicted"/>
<dbReference type="Proteomes" id="UP000410984">
    <property type="component" value="Unassembled WGS sequence"/>
</dbReference>
<accession>A0A509EL59</accession>